<dbReference type="EMBL" id="KZ305019">
    <property type="protein sequence ID" value="PIA64173.1"/>
    <property type="molecule type" value="Genomic_DNA"/>
</dbReference>
<dbReference type="PROSITE" id="PS50066">
    <property type="entry name" value="MADS_BOX_2"/>
    <property type="match status" value="1"/>
</dbReference>
<feature type="domain" description="MADS-box" evidence="6">
    <location>
        <begin position="10"/>
        <end position="70"/>
    </location>
</feature>
<evidence type="ECO:0000313" key="7">
    <source>
        <dbReference type="EMBL" id="PIA64173.1"/>
    </source>
</evidence>
<dbReference type="OrthoDB" id="912542at2759"/>
<dbReference type="PANTHER" id="PTHR11945">
    <property type="entry name" value="MADS BOX PROTEIN"/>
    <property type="match status" value="1"/>
</dbReference>
<dbReference type="Gene3D" id="3.40.1810.10">
    <property type="entry name" value="Transcription factor, MADS-box"/>
    <property type="match status" value="1"/>
</dbReference>
<dbReference type="CDD" id="cd00265">
    <property type="entry name" value="MADS_MEF2_like"/>
    <property type="match status" value="1"/>
</dbReference>
<keyword evidence="8" id="KW-1185">Reference proteome</keyword>
<evidence type="ECO:0000313" key="8">
    <source>
        <dbReference type="Proteomes" id="UP000230069"/>
    </source>
</evidence>
<protein>
    <recommendedName>
        <fullName evidence="6">MADS-box domain-containing protein</fullName>
    </recommendedName>
</protein>
<evidence type="ECO:0000256" key="4">
    <source>
        <dbReference type="ARBA" id="ARBA00023163"/>
    </source>
</evidence>
<dbReference type="SMART" id="SM00432">
    <property type="entry name" value="MADS"/>
    <property type="match status" value="1"/>
</dbReference>
<gene>
    <name evidence="7" type="ORF">AQUCO_00201450v1</name>
</gene>
<keyword evidence="2" id="KW-0805">Transcription regulation</keyword>
<dbReference type="GO" id="GO:0000981">
    <property type="term" value="F:DNA-binding transcription factor activity, RNA polymerase II-specific"/>
    <property type="evidence" value="ECO:0007669"/>
    <property type="project" value="TreeGrafter"/>
</dbReference>
<keyword evidence="5" id="KW-0539">Nucleus</keyword>
<dbReference type="GO" id="GO:0046983">
    <property type="term" value="F:protein dimerization activity"/>
    <property type="evidence" value="ECO:0007669"/>
    <property type="project" value="InterPro"/>
</dbReference>
<dbReference type="PRINTS" id="PR00404">
    <property type="entry name" value="MADSDOMAIN"/>
</dbReference>
<dbReference type="InParanoid" id="A0A2G5F862"/>
<dbReference type="GO" id="GO:0000978">
    <property type="term" value="F:RNA polymerase II cis-regulatory region sequence-specific DNA binding"/>
    <property type="evidence" value="ECO:0007669"/>
    <property type="project" value="TreeGrafter"/>
</dbReference>
<name>A0A2G5F862_AQUCA</name>
<dbReference type="PANTHER" id="PTHR11945:SF629">
    <property type="entry name" value="OS02G0164450 PROTEIN"/>
    <property type="match status" value="1"/>
</dbReference>
<dbReference type="FunFam" id="3.40.1810.10:FF:000006">
    <property type="entry name" value="Agamous-like MADS-box protein AGL62"/>
    <property type="match status" value="1"/>
</dbReference>
<dbReference type="STRING" id="218851.A0A2G5F862"/>
<evidence type="ECO:0000256" key="3">
    <source>
        <dbReference type="ARBA" id="ARBA00023125"/>
    </source>
</evidence>
<dbReference type="Pfam" id="PF00319">
    <property type="entry name" value="SRF-TF"/>
    <property type="match status" value="1"/>
</dbReference>
<dbReference type="AlphaFoldDB" id="A0A2G5F862"/>
<evidence type="ECO:0000256" key="2">
    <source>
        <dbReference type="ARBA" id="ARBA00023015"/>
    </source>
</evidence>
<dbReference type="GO" id="GO:0045944">
    <property type="term" value="P:positive regulation of transcription by RNA polymerase II"/>
    <property type="evidence" value="ECO:0007669"/>
    <property type="project" value="InterPro"/>
</dbReference>
<dbReference type="Proteomes" id="UP000230069">
    <property type="component" value="Unassembled WGS sequence"/>
</dbReference>
<keyword evidence="3" id="KW-0238">DNA-binding</keyword>
<sequence length="154" mass="17504">MDLTRKKRGTGRKKVPIEKIESSSQRYVTFSKRRTGLFKKASELCILCGADIAIIVSSPSQKIYTFGHPSVDSVVDRFLNQDDHHMSALGHDQQQQQIQYIEILGQLEAEKKRGEIIEQLKPSGWDAPIDSLQLQELQQMKQALVELKKKVLGE</sequence>
<organism evidence="7 8">
    <name type="scientific">Aquilegia coerulea</name>
    <name type="common">Rocky mountain columbine</name>
    <dbReference type="NCBI Taxonomy" id="218851"/>
    <lineage>
        <taxon>Eukaryota</taxon>
        <taxon>Viridiplantae</taxon>
        <taxon>Streptophyta</taxon>
        <taxon>Embryophyta</taxon>
        <taxon>Tracheophyta</taxon>
        <taxon>Spermatophyta</taxon>
        <taxon>Magnoliopsida</taxon>
        <taxon>Ranunculales</taxon>
        <taxon>Ranunculaceae</taxon>
        <taxon>Thalictroideae</taxon>
        <taxon>Aquilegia</taxon>
    </lineage>
</organism>
<evidence type="ECO:0000256" key="5">
    <source>
        <dbReference type="ARBA" id="ARBA00023242"/>
    </source>
</evidence>
<comment type="subcellular location">
    <subcellularLocation>
        <location evidence="1">Nucleus</location>
    </subcellularLocation>
</comment>
<proteinExistence type="predicted"/>
<dbReference type="GO" id="GO:0005634">
    <property type="term" value="C:nucleus"/>
    <property type="evidence" value="ECO:0007669"/>
    <property type="project" value="UniProtKB-SubCell"/>
</dbReference>
<dbReference type="InterPro" id="IPR002100">
    <property type="entry name" value="TF_MADSbox"/>
</dbReference>
<evidence type="ECO:0000256" key="1">
    <source>
        <dbReference type="ARBA" id="ARBA00004123"/>
    </source>
</evidence>
<dbReference type="InterPro" id="IPR036879">
    <property type="entry name" value="TF_MADSbox_sf"/>
</dbReference>
<accession>A0A2G5F862</accession>
<evidence type="ECO:0000259" key="6">
    <source>
        <dbReference type="PROSITE" id="PS50066"/>
    </source>
</evidence>
<keyword evidence="4" id="KW-0804">Transcription</keyword>
<reference evidence="7 8" key="1">
    <citation type="submission" date="2017-09" db="EMBL/GenBank/DDBJ databases">
        <title>WGS assembly of Aquilegia coerulea Goldsmith.</title>
        <authorList>
            <person name="Hodges S."/>
            <person name="Kramer E."/>
            <person name="Nordborg M."/>
            <person name="Tomkins J."/>
            <person name="Borevitz J."/>
            <person name="Derieg N."/>
            <person name="Yan J."/>
            <person name="Mihaltcheva S."/>
            <person name="Hayes R.D."/>
            <person name="Rokhsar D."/>
        </authorList>
    </citation>
    <scope>NUCLEOTIDE SEQUENCE [LARGE SCALE GENOMIC DNA]</scope>
    <source>
        <strain evidence="8">cv. Goldsmith</strain>
    </source>
</reference>
<dbReference type="InterPro" id="IPR033896">
    <property type="entry name" value="MEF2-like_N"/>
</dbReference>
<dbReference type="SUPFAM" id="SSF55455">
    <property type="entry name" value="SRF-like"/>
    <property type="match status" value="1"/>
</dbReference>